<evidence type="ECO:0000313" key="1">
    <source>
        <dbReference type="EMBL" id="AUB41784.1"/>
    </source>
</evidence>
<gene>
    <name evidence="1" type="ORF">COO91_07855</name>
</gene>
<dbReference type="AlphaFoldDB" id="A0A2K8T257"/>
<evidence type="ECO:0000313" key="2">
    <source>
        <dbReference type="Proteomes" id="UP000232003"/>
    </source>
</evidence>
<proteinExistence type="predicted"/>
<organism evidence="1 2">
    <name type="scientific">Nostoc flagelliforme CCNUN1</name>
    <dbReference type="NCBI Taxonomy" id="2038116"/>
    <lineage>
        <taxon>Bacteria</taxon>
        <taxon>Bacillati</taxon>
        <taxon>Cyanobacteriota</taxon>
        <taxon>Cyanophyceae</taxon>
        <taxon>Nostocales</taxon>
        <taxon>Nostocaceae</taxon>
        <taxon>Nostoc</taxon>
    </lineage>
</organism>
<name>A0A2K8T257_9NOSO</name>
<sequence>MRLSGIGSCVILSHPQAIQEIFVPKNHPIHSVHWGASDTN</sequence>
<keyword evidence="2" id="KW-1185">Reference proteome</keyword>
<dbReference type="KEGG" id="nfl:COO91_07855"/>
<reference evidence="1 2" key="1">
    <citation type="submission" date="2017-11" db="EMBL/GenBank/DDBJ databases">
        <title>Complete genome of a free-living desiccation-tolerant cyanobacterium and its photosynthetic adaptation to extreme terrestrial habitat.</title>
        <authorList>
            <person name="Shang J."/>
        </authorList>
    </citation>
    <scope>NUCLEOTIDE SEQUENCE [LARGE SCALE GENOMIC DNA]</scope>
    <source>
        <strain evidence="1 2">CCNUN1</strain>
    </source>
</reference>
<protein>
    <submittedName>
        <fullName evidence="1">Uncharacterized protein</fullName>
    </submittedName>
</protein>
<accession>A0A2K8T257</accession>
<dbReference type="Proteomes" id="UP000232003">
    <property type="component" value="Chromosome"/>
</dbReference>
<dbReference type="EMBL" id="CP024785">
    <property type="protein sequence ID" value="AUB41784.1"/>
    <property type="molecule type" value="Genomic_DNA"/>
</dbReference>